<evidence type="ECO:0000313" key="2">
    <source>
        <dbReference type="EnsemblMetazoa" id="AMEC018526-PA"/>
    </source>
</evidence>
<keyword evidence="3" id="KW-1185">Reference proteome</keyword>
<proteinExistence type="predicted"/>
<feature type="compositionally biased region" description="Low complexity" evidence="1">
    <location>
        <begin position="562"/>
        <end position="580"/>
    </location>
</feature>
<dbReference type="AlphaFoldDB" id="A0A182UDN6"/>
<feature type="compositionally biased region" description="Polar residues" evidence="1">
    <location>
        <begin position="375"/>
        <end position="387"/>
    </location>
</feature>
<feature type="region of interest" description="Disordered" evidence="1">
    <location>
        <begin position="409"/>
        <end position="443"/>
    </location>
</feature>
<feature type="compositionally biased region" description="Basic residues" evidence="1">
    <location>
        <begin position="551"/>
        <end position="561"/>
    </location>
</feature>
<dbReference type="STRING" id="34690.A0A182UDN6"/>
<sequence length="632" mass="69637">MFPRHLRHGNEQRRAVLLRVQVHAAALYGLQHHGDGLREGHQIDDERFGIFAHHLAQLLQLIVFALVRDAQRFDRPGGGPEREIFHVIVLHAGEAFFHLRSQPVQIDQAAELLLCRTVGGGWSFAAVRLATGAAGSSHRTGRSAVQMDRFVKARTMVLPFDSSADIAKMEASVDRCGKQVANQQADKTRWQERFRQSLRSRNALRKEIVQSELATVLKGILTGKDAEIEALQATLYKEHVLQMSFTYAQENKLWHNIMVLSGDIIQQNYLLLRSMDRLDNVTYDKLKRLVKLNQRQRGVTFFDDDCQQQDRNNIDLSSNSLDDIANLSDCSEDAVDFPPDGEDEDGSTMLSVVGGAAGGAMKRSKLNDGSESEPETCSLQGDSANEDTATDRNIFKKPKMVSRTMSFKTTSSVGGGILSRPPISRRTPTKQAKATGKTTATTTATVSHRLKVPRLVVSQAMMDSLSKKKVPQSPSGDIADKNKLNVSDDSSGIGSIANSTFDICGSKDSETESLFSNVLVESNVDPQVLDKVLRRASMKGGKMTLSVSKENRKKSPKRIGKSPRTVNRSTSRTNSSASSVINRYRMMKAKDGQASTSGGTSAALPKPRAANNNFDSDSDRNRHNRLMGIVKK</sequence>
<evidence type="ECO:0000313" key="3">
    <source>
        <dbReference type="Proteomes" id="UP000075902"/>
    </source>
</evidence>
<dbReference type="EnsemblMetazoa" id="AMEC018526-RA">
    <property type="protein sequence ID" value="AMEC018526-PA"/>
    <property type="gene ID" value="AMEC018526"/>
</dbReference>
<feature type="compositionally biased region" description="Low complexity" evidence="1">
    <location>
        <begin position="429"/>
        <end position="443"/>
    </location>
</feature>
<protein>
    <submittedName>
        <fullName evidence="2">Uncharacterized protein</fullName>
    </submittedName>
</protein>
<feature type="region of interest" description="Disordered" evidence="1">
    <location>
        <begin position="332"/>
        <end position="393"/>
    </location>
</feature>
<reference evidence="3" key="1">
    <citation type="submission" date="2014-01" db="EMBL/GenBank/DDBJ databases">
        <title>The Genome Sequence of Anopheles melas CM1001059_A (V2).</title>
        <authorList>
            <consortium name="The Broad Institute Genomics Platform"/>
            <person name="Neafsey D.E."/>
            <person name="Besansky N."/>
            <person name="Howell P."/>
            <person name="Walton C."/>
            <person name="Young S.K."/>
            <person name="Zeng Q."/>
            <person name="Gargeya S."/>
            <person name="Fitzgerald M."/>
            <person name="Haas B."/>
            <person name="Abouelleil A."/>
            <person name="Allen A.W."/>
            <person name="Alvarado L."/>
            <person name="Arachchi H.M."/>
            <person name="Berlin A.M."/>
            <person name="Chapman S.B."/>
            <person name="Gainer-Dewar J."/>
            <person name="Goldberg J."/>
            <person name="Griggs A."/>
            <person name="Gujja S."/>
            <person name="Hansen M."/>
            <person name="Howarth C."/>
            <person name="Imamovic A."/>
            <person name="Ireland A."/>
            <person name="Larimer J."/>
            <person name="McCowan C."/>
            <person name="Murphy C."/>
            <person name="Pearson M."/>
            <person name="Poon T.W."/>
            <person name="Priest M."/>
            <person name="Roberts A."/>
            <person name="Saif S."/>
            <person name="Shea T."/>
            <person name="Sisk P."/>
            <person name="Sykes S."/>
            <person name="Wortman J."/>
            <person name="Nusbaum C."/>
            <person name="Birren B."/>
        </authorList>
    </citation>
    <scope>NUCLEOTIDE SEQUENCE [LARGE SCALE GENOMIC DNA]</scope>
    <source>
        <strain evidence="3">CM1001059</strain>
    </source>
</reference>
<feature type="region of interest" description="Disordered" evidence="1">
    <location>
        <begin position="463"/>
        <end position="484"/>
    </location>
</feature>
<feature type="compositionally biased region" description="Acidic residues" evidence="1">
    <location>
        <begin position="332"/>
        <end position="346"/>
    </location>
</feature>
<organism evidence="2 3">
    <name type="scientific">Anopheles melas</name>
    <dbReference type="NCBI Taxonomy" id="34690"/>
    <lineage>
        <taxon>Eukaryota</taxon>
        <taxon>Metazoa</taxon>
        <taxon>Ecdysozoa</taxon>
        <taxon>Arthropoda</taxon>
        <taxon>Hexapoda</taxon>
        <taxon>Insecta</taxon>
        <taxon>Pterygota</taxon>
        <taxon>Neoptera</taxon>
        <taxon>Endopterygota</taxon>
        <taxon>Diptera</taxon>
        <taxon>Nematocera</taxon>
        <taxon>Culicoidea</taxon>
        <taxon>Culicidae</taxon>
        <taxon>Anophelinae</taxon>
        <taxon>Anopheles</taxon>
    </lineage>
</organism>
<evidence type="ECO:0000256" key="1">
    <source>
        <dbReference type="SAM" id="MobiDB-lite"/>
    </source>
</evidence>
<accession>A0A182UDN6</accession>
<feature type="compositionally biased region" description="Basic residues" evidence="1">
    <location>
        <begin position="622"/>
        <end position="632"/>
    </location>
</feature>
<dbReference type="VEuPathDB" id="VectorBase:AMEC018526"/>
<dbReference type="Proteomes" id="UP000075902">
    <property type="component" value="Unassembled WGS sequence"/>
</dbReference>
<reference evidence="2" key="2">
    <citation type="submission" date="2020-05" db="UniProtKB">
        <authorList>
            <consortium name="EnsemblMetazoa"/>
        </authorList>
    </citation>
    <scope>IDENTIFICATION</scope>
    <source>
        <strain evidence="2">CM1001059</strain>
    </source>
</reference>
<feature type="region of interest" description="Disordered" evidence="1">
    <location>
        <begin position="540"/>
        <end position="632"/>
    </location>
</feature>
<name>A0A182UDN6_9DIPT</name>